<dbReference type="InterPro" id="IPR000835">
    <property type="entry name" value="HTH_MarR-typ"/>
</dbReference>
<dbReference type="GO" id="GO:0003677">
    <property type="term" value="F:DNA binding"/>
    <property type="evidence" value="ECO:0007669"/>
    <property type="project" value="UniProtKB-KW"/>
</dbReference>
<dbReference type="EMBL" id="PPSX01000056">
    <property type="protein sequence ID" value="RZQ52425.1"/>
    <property type="molecule type" value="Genomic_DNA"/>
</dbReference>
<gene>
    <name evidence="5" type="ORF">C1E23_14290</name>
</gene>
<organism evidence="5 6">
    <name type="scientific">Pseudoalteromonas phenolica</name>
    <dbReference type="NCBI Taxonomy" id="161398"/>
    <lineage>
        <taxon>Bacteria</taxon>
        <taxon>Pseudomonadati</taxon>
        <taxon>Pseudomonadota</taxon>
        <taxon>Gammaproteobacteria</taxon>
        <taxon>Alteromonadales</taxon>
        <taxon>Pseudoalteromonadaceae</taxon>
        <taxon>Pseudoalteromonas</taxon>
    </lineage>
</organism>
<evidence type="ECO:0000313" key="5">
    <source>
        <dbReference type="EMBL" id="RZQ52425.1"/>
    </source>
</evidence>
<dbReference type="InterPro" id="IPR036388">
    <property type="entry name" value="WH-like_DNA-bd_sf"/>
</dbReference>
<reference evidence="5 6" key="1">
    <citation type="submission" date="2018-01" db="EMBL/GenBank/DDBJ databases">
        <title>Co-occurrence of chitin degradation, pigmentation and bioactivity in marine Pseudoalteromonas.</title>
        <authorList>
            <person name="Paulsen S."/>
            <person name="Gram L."/>
            <person name="Machado H."/>
        </authorList>
    </citation>
    <scope>NUCLEOTIDE SEQUENCE [LARGE SCALE GENOMIC DNA]</scope>
    <source>
        <strain evidence="5 6">S3898</strain>
    </source>
</reference>
<protein>
    <submittedName>
        <fullName evidence="5">MarR family transcriptional regulator</fullName>
    </submittedName>
</protein>
<dbReference type="PANTHER" id="PTHR42756:SF1">
    <property type="entry name" value="TRANSCRIPTIONAL REPRESSOR OF EMRAB OPERON"/>
    <property type="match status" value="1"/>
</dbReference>
<dbReference type="InterPro" id="IPR011991">
    <property type="entry name" value="ArsR-like_HTH"/>
</dbReference>
<keyword evidence="2" id="KW-0238">DNA-binding</keyword>
<dbReference type="CDD" id="cd00090">
    <property type="entry name" value="HTH_ARSR"/>
    <property type="match status" value="1"/>
</dbReference>
<name>A0A4Q7IL92_9GAMM</name>
<dbReference type="AlphaFoldDB" id="A0A4Q7IL92"/>
<dbReference type="PRINTS" id="PR00598">
    <property type="entry name" value="HTHMARR"/>
</dbReference>
<accession>A0A4Q7IL92</accession>
<dbReference type="SUPFAM" id="SSF46785">
    <property type="entry name" value="Winged helix' DNA-binding domain"/>
    <property type="match status" value="1"/>
</dbReference>
<comment type="caution">
    <text evidence="5">The sequence shown here is derived from an EMBL/GenBank/DDBJ whole genome shotgun (WGS) entry which is preliminary data.</text>
</comment>
<dbReference type="GO" id="GO:0003700">
    <property type="term" value="F:DNA-binding transcription factor activity"/>
    <property type="evidence" value="ECO:0007669"/>
    <property type="project" value="InterPro"/>
</dbReference>
<evidence type="ECO:0000313" key="6">
    <source>
        <dbReference type="Proteomes" id="UP000291338"/>
    </source>
</evidence>
<evidence type="ECO:0000256" key="1">
    <source>
        <dbReference type="ARBA" id="ARBA00023015"/>
    </source>
</evidence>
<dbReference type="Pfam" id="PF12802">
    <property type="entry name" value="MarR_2"/>
    <property type="match status" value="1"/>
</dbReference>
<dbReference type="RefSeq" id="WP_130256218.1">
    <property type="nucleotide sequence ID" value="NZ_PPSX01000056.1"/>
</dbReference>
<evidence type="ECO:0000259" key="4">
    <source>
        <dbReference type="PROSITE" id="PS50995"/>
    </source>
</evidence>
<dbReference type="Proteomes" id="UP000291338">
    <property type="component" value="Unassembled WGS sequence"/>
</dbReference>
<dbReference type="InterPro" id="IPR036390">
    <property type="entry name" value="WH_DNA-bd_sf"/>
</dbReference>
<dbReference type="PANTHER" id="PTHR42756">
    <property type="entry name" value="TRANSCRIPTIONAL REGULATOR, MARR"/>
    <property type="match status" value="1"/>
</dbReference>
<dbReference type="PROSITE" id="PS01117">
    <property type="entry name" value="HTH_MARR_1"/>
    <property type="match status" value="1"/>
</dbReference>
<dbReference type="SMART" id="SM00347">
    <property type="entry name" value="HTH_MARR"/>
    <property type="match status" value="1"/>
</dbReference>
<dbReference type="PROSITE" id="PS50995">
    <property type="entry name" value="HTH_MARR_2"/>
    <property type="match status" value="1"/>
</dbReference>
<feature type="domain" description="HTH marR-type" evidence="4">
    <location>
        <begin position="5"/>
        <end position="137"/>
    </location>
</feature>
<evidence type="ECO:0000256" key="3">
    <source>
        <dbReference type="ARBA" id="ARBA00023163"/>
    </source>
</evidence>
<sequence>MLEISQFLPYQLVHLANKVSDDFANVYISEANLTTPQWRIMAHLAQNQFSAKQLCDLARIDKSTMSRAIRQLEERGLIKLKQDEGDKRSKVLNLTDEGLSIYKRISILAKEWETELLSELTQEEQALFRSVLEKLNARI</sequence>
<keyword evidence="3" id="KW-0804">Transcription</keyword>
<dbReference type="InterPro" id="IPR023187">
    <property type="entry name" value="Tscrpt_reg_MarR-type_CS"/>
</dbReference>
<dbReference type="Gene3D" id="1.10.10.10">
    <property type="entry name" value="Winged helix-like DNA-binding domain superfamily/Winged helix DNA-binding domain"/>
    <property type="match status" value="1"/>
</dbReference>
<keyword evidence="1" id="KW-0805">Transcription regulation</keyword>
<evidence type="ECO:0000256" key="2">
    <source>
        <dbReference type="ARBA" id="ARBA00023125"/>
    </source>
</evidence>
<proteinExistence type="predicted"/>